<dbReference type="InterPro" id="IPR006575">
    <property type="entry name" value="RWD_dom"/>
</dbReference>
<dbReference type="Gene3D" id="3.40.50.800">
    <property type="entry name" value="Anticodon-binding domain"/>
    <property type="match status" value="1"/>
</dbReference>
<keyword evidence="16" id="KW-1185">Reference proteome</keyword>
<dbReference type="GO" id="GO:0005975">
    <property type="term" value="P:carbohydrate metabolic process"/>
    <property type="evidence" value="ECO:0007669"/>
    <property type="project" value="InterPro"/>
</dbReference>
<evidence type="ECO:0000256" key="5">
    <source>
        <dbReference type="ARBA" id="ARBA00022777"/>
    </source>
</evidence>
<dbReference type="Proteomes" id="UP000518752">
    <property type="component" value="Unassembled WGS sequence"/>
</dbReference>
<dbReference type="SMART" id="SM00591">
    <property type="entry name" value="RWD"/>
    <property type="match status" value="1"/>
</dbReference>
<feature type="domain" description="Protein kinase" evidence="13">
    <location>
        <begin position="577"/>
        <end position="952"/>
    </location>
</feature>
<dbReference type="Gene3D" id="3.30.200.20">
    <property type="entry name" value="Phosphorylase Kinase, domain 1"/>
    <property type="match status" value="1"/>
</dbReference>
<dbReference type="InterPro" id="IPR045864">
    <property type="entry name" value="aa-tRNA-synth_II/BPL/LPL"/>
</dbReference>
<dbReference type="InterPro" id="IPR008271">
    <property type="entry name" value="Ser/Thr_kinase_AS"/>
</dbReference>
<comment type="caution">
    <text evidence="15">The sequence shown here is derived from an EMBL/GenBank/DDBJ whole genome shotgun (WGS) entry which is preliminary data.</text>
</comment>
<dbReference type="SUPFAM" id="SSF56112">
    <property type="entry name" value="Protein kinase-like (PK-like)"/>
    <property type="match status" value="2"/>
</dbReference>
<accession>A0A8H5GGH0</accession>
<dbReference type="InterPro" id="IPR000719">
    <property type="entry name" value="Prot_kinase_dom"/>
</dbReference>
<name>A0A8H5GGH0_9AGAR</name>
<dbReference type="PROSITE" id="PS00107">
    <property type="entry name" value="PROTEIN_KINASE_ATP"/>
    <property type="match status" value="1"/>
</dbReference>
<evidence type="ECO:0000256" key="4">
    <source>
        <dbReference type="ARBA" id="ARBA00022741"/>
    </source>
</evidence>
<dbReference type="Pfam" id="PF00069">
    <property type="entry name" value="Pkinase"/>
    <property type="match status" value="3"/>
</dbReference>
<dbReference type="InterPro" id="IPR008928">
    <property type="entry name" value="6-hairpin_glycosidase_sf"/>
</dbReference>
<dbReference type="InterPro" id="IPR050339">
    <property type="entry name" value="CC_SR_Kinase"/>
</dbReference>
<dbReference type="GO" id="GO:0009893">
    <property type="term" value="P:positive regulation of metabolic process"/>
    <property type="evidence" value="ECO:0007669"/>
    <property type="project" value="UniProtKB-ARBA"/>
</dbReference>
<evidence type="ECO:0000313" key="16">
    <source>
        <dbReference type="Proteomes" id="UP000518752"/>
    </source>
</evidence>
<dbReference type="Gene3D" id="1.10.510.10">
    <property type="entry name" value="Transferase(Phosphotransferase) domain 1"/>
    <property type="match status" value="2"/>
</dbReference>
<feature type="binding site" evidence="10">
    <location>
        <position position="607"/>
    </location>
    <ligand>
        <name>ATP</name>
        <dbReference type="ChEBI" id="CHEBI:30616"/>
    </ligand>
</feature>
<feature type="compositionally biased region" description="Low complexity" evidence="12">
    <location>
        <begin position="671"/>
        <end position="682"/>
    </location>
</feature>
<evidence type="ECO:0000256" key="3">
    <source>
        <dbReference type="ARBA" id="ARBA00022679"/>
    </source>
</evidence>
<dbReference type="EC" id="2.7.11.1" evidence="1"/>
<evidence type="ECO:0000256" key="2">
    <source>
        <dbReference type="ARBA" id="ARBA00022527"/>
    </source>
</evidence>
<dbReference type="Gene3D" id="3.30.930.10">
    <property type="entry name" value="Bira Bifunctional Protein, Domain 2"/>
    <property type="match status" value="1"/>
</dbReference>
<dbReference type="InterPro" id="IPR011009">
    <property type="entry name" value="Kinase-like_dom_sf"/>
</dbReference>
<dbReference type="SUPFAM" id="SSF48208">
    <property type="entry name" value="Six-hairpin glycosidases"/>
    <property type="match status" value="1"/>
</dbReference>
<keyword evidence="4 10" id="KW-0547">Nucleotide-binding</keyword>
<dbReference type="PANTHER" id="PTHR11042">
    <property type="entry name" value="EUKARYOTIC TRANSLATION INITIATION FACTOR 2-ALPHA KINASE EIF2-ALPHA KINASE -RELATED"/>
    <property type="match status" value="1"/>
</dbReference>
<dbReference type="InterPro" id="IPR016135">
    <property type="entry name" value="UBQ-conjugating_enzyme/RWD"/>
</dbReference>
<dbReference type="CDD" id="cd23823">
    <property type="entry name" value="RWD_GCN2"/>
    <property type="match status" value="1"/>
</dbReference>
<feature type="domain" description="Protein kinase" evidence="13">
    <location>
        <begin position="245"/>
        <end position="539"/>
    </location>
</feature>
<keyword evidence="6 10" id="KW-0067">ATP-binding</keyword>
<organism evidence="15 16">
    <name type="scientific">Collybiopsis confluens</name>
    <dbReference type="NCBI Taxonomy" id="2823264"/>
    <lineage>
        <taxon>Eukaryota</taxon>
        <taxon>Fungi</taxon>
        <taxon>Dikarya</taxon>
        <taxon>Basidiomycota</taxon>
        <taxon>Agaricomycotina</taxon>
        <taxon>Agaricomycetes</taxon>
        <taxon>Agaricomycetidae</taxon>
        <taxon>Agaricales</taxon>
        <taxon>Marasmiineae</taxon>
        <taxon>Omphalotaceae</taxon>
        <taxon>Collybiopsis</taxon>
    </lineage>
</organism>
<dbReference type="SUPFAM" id="SSF55681">
    <property type="entry name" value="Class II aaRS and biotin synthetases"/>
    <property type="match status" value="1"/>
</dbReference>
<evidence type="ECO:0000256" key="11">
    <source>
        <dbReference type="SAM" id="Coils"/>
    </source>
</evidence>
<dbReference type="GO" id="GO:0005634">
    <property type="term" value="C:nucleus"/>
    <property type="evidence" value="ECO:0007669"/>
    <property type="project" value="TreeGrafter"/>
</dbReference>
<dbReference type="PROSITE" id="PS50908">
    <property type="entry name" value="RWD"/>
    <property type="match status" value="1"/>
</dbReference>
<proteinExistence type="inferred from homology"/>
<protein>
    <recommendedName>
        <fullName evidence="1">non-specific serine/threonine protein kinase</fullName>
        <ecNumber evidence="1">2.7.11.1</ecNumber>
    </recommendedName>
</protein>
<dbReference type="GO" id="GO:0004694">
    <property type="term" value="F:eukaryotic translation initiation factor 2alpha kinase activity"/>
    <property type="evidence" value="ECO:0007669"/>
    <property type="project" value="UniProtKB-ARBA"/>
</dbReference>
<feature type="region of interest" description="Disordered" evidence="12">
    <location>
        <begin position="644"/>
        <end position="682"/>
    </location>
</feature>
<reference evidence="15 16" key="1">
    <citation type="journal article" date="2020" name="ISME J.">
        <title>Uncovering the hidden diversity of litter-decomposition mechanisms in mushroom-forming fungi.</title>
        <authorList>
            <person name="Floudas D."/>
            <person name="Bentzer J."/>
            <person name="Ahren D."/>
            <person name="Johansson T."/>
            <person name="Persson P."/>
            <person name="Tunlid A."/>
        </authorList>
    </citation>
    <scope>NUCLEOTIDE SEQUENCE [LARGE SCALE GENOMIC DNA]</scope>
    <source>
        <strain evidence="15 16">CBS 406.79</strain>
    </source>
</reference>
<feature type="coiled-coil region" evidence="11">
    <location>
        <begin position="142"/>
        <end position="179"/>
    </location>
</feature>
<dbReference type="GO" id="GO:0005524">
    <property type="term" value="F:ATP binding"/>
    <property type="evidence" value="ECO:0007669"/>
    <property type="project" value="UniProtKB-UniRule"/>
</dbReference>
<dbReference type="EMBL" id="JAACJN010000184">
    <property type="protein sequence ID" value="KAF5364558.1"/>
    <property type="molecule type" value="Genomic_DNA"/>
</dbReference>
<keyword evidence="3" id="KW-0808">Transferase</keyword>
<dbReference type="SUPFAM" id="SSF54495">
    <property type="entry name" value="UBC-like"/>
    <property type="match status" value="1"/>
</dbReference>
<dbReference type="PROSITE" id="PS00108">
    <property type="entry name" value="PROTEIN_KINASE_ST"/>
    <property type="match status" value="1"/>
</dbReference>
<evidence type="ECO:0000256" key="7">
    <source>
        <dbReference type="ARBA" id="ARBA00037982"/>
    </source>
</evidence>
<evidence type="ECO:0000259" key="13">
    <source>
        <dbReference type="PROSITE" id="PS50011"/>
    </source>
</evidence>
<dbReference type="Gene3D" id="3.10.110.10">
    <property type="entry name" value="Ubiquitin Conjugating Enzyme"/>
    <property type="match status" value="1"/>
</dbReference>
<dbReference type="Pfam" id="PF13393">
    <property type="entry name" value="tRNA-synt_His"/>
    <property type="match status" value="1"/>
</dbReference>
<comment type="catalytic activity">
    <reaction evidence="9">
        <text>L-seryl-[protein] + ATP = O-phospho-L-seryl-[protein] + ADP + H(+)</text>
        <dbReference type="Rhea" id="RHEA:17989"/>
        <dbReference type="Rhea" id="RHEA-COMP:9863"/>
        <dbReference type="Rhea" id="RHEA-COMP:11604"/>
        <dbReference type="ChEBI" id="CHEBI:15378"/>
        <dbReference type="ChEBI" id="CHEBI:29999"/>
        <dbReference type="ChEBI" id="CHEBI:30616"/>
        <dbReference type="ChEBI" id="CHEBI:83421"/>
        <dbReference type="ChEBI" id="CHEBI:456216"/>
        <dbReference type="EC" id="2.7.11.1"/>
    </reaction>
</comment>
<dbReference type="SMART" id="SM00220">
    <property type="entry name" value="S_TKc"/>
    <property type="match status" value="1"/>
</dbReference>
<gene>
    <name evidence="15" type="ORF">D9757_011806</name>
</gene>
<comment type="similarity">
    <text evidence="7">Belongs to the protein kinase superfamily. Ser/Thr protein kinase family. GCN2 subfamily.</text>
</comment>
<dbReference type="GO" id="GO:0007165">
    <property type="term" value="P:signal transduction"/>
    <property type="evidence" value="ECO:0007669"/>
    <property type="project" value="UniProtKB-ARBA"/>
</dbReference>
<comment type="catalytic activity">
    <reaction evidence="8">
        <text>L-threonyl-[protein] + ATP = O-phospho-L-threonyl-[protein] + ADP + H(+)</text>
        <dbReference type="Rhea" id="RHEA:46608"/>
        <dbReference type="Rhea" id="RHEA-COMP:11060"/>
        <dbReference type="Rhea" id="RHEA-COMP:11605"/>
        <dbReference type="ChEBI" id="CHEBI:15378"/>
        <dbReference type="ChEBI" id="CHEBI:30013"/>
        <dbReference type="ChEBI" id="CHEBI:30616"/>
        <dbReference type="ChEBI" id="CHEBI:61977"/>
        <dbReference type="ChEBI" id="CHEBI:456216"/>
        <dbReference type="EC" id="2.7.11.1"/>
    </reaction>
</comment>
<feature type="compositionally biased region" description="Acidic residues" evidence="12">
    <location>
        <begin position="653"/>
        <end position="670"/>
    </location>
</feature>
<dbReference type="InterPro" id="IPR024435">
    <property type="entry name" value="HisRS-related_dom"/>
</dbReference>
<dbReference type="PROSITE" id="PS50011">
    <property type="entry name" value="PROTEIN_KINASE_DOM"/>
    <property type="match status" value="2"/>
</dbReference>
<evidence type="ECO:0000313" key="15">
    <source>
        <dbReference type="EMBL" id="KAF5364558.1"/>
    </source>
</evidence>
<dbReference type="GO" id="GO:0005737">
    <property type="term" value="C:cytoplasm"/>
    <property type="evidence" value="ECO:0007669"/>
    <property type="project" value="TreeGrafter"/>
</dbReference>
<dbReference type="CDD" id="cd14046">
    <property type="entry name" value="STKc_EIF2AK4_GCN2_rpt2"/>
    <property type="match status" value="1"/>
</dbReference>
<evidence type="ECO:0000256" key="8">
    <source>
        <dbReference type="ARBA" id="ARBA00047899"/>
    </source>
</evidence>
<evidence type="ECO:0000256" key="10">
    <source>
        <dbReference type="PROSITE-ProRule" id="PRU10141"/>
    </source>
</evidence>
<dbReference type="Pfam" id="PF12745">
    <property type="entry name" value="HGTP_anticodon2"/>
    <property type="match status" value="1"/>
</dbReference>
<dbReference type="PANTHER" id="PTHR11042:SF136">
    <property type="entry name" value="EIF-2-ALPHA KINASE GCN2"/>
    <property type="match status" value="1"/>
</dbReference>
<dbReference type="InterPro" id="IPR036621">
    <property type="entry name" value="Anticodon-bd_dom_sf"/>
</dbReference>
<keyword evidence="2" id="KW-0723">Serine/threonine-protein kinase</keyword>
<evidence type="ECO:0000256" key="12">
    <source>
        <dbReference type="SAM" id="MobiDB-lite"/>
    </source>
</evidence>
<keyword evidence="11" id="KW-0175">Coiled coil</keyword>
<evidence type="ECO:0000256" key="6">
    <source>
        <dbReference type="ARBA" id="ARBA00022840"/>
    </source>
</evidence>
<dbReference type="InterPro" id="IPR017441">
    <property type="entry name" value="Protein_kinase_ATP_BS"/>
</dbReference>
<dbReference type="FunFam" id="3.10.110.10:FF:000050">
    <property type="entry name" value="eIF-2-alpha kinase GCN2"/>
    <property type="match status" value="1"/>
</dbReference>
<sequence>MDSTTEELQQNELTALKSIYAEDFIETPPKAWKGANRLPEFIIRVPHLNPDLAQKICFNLHVIFPKTYPTKTNPTFTIQKPMNGLSNEQTNRLSHAIHAEAQHHRGSECVMEIVTFCQDWMAANVTPVVEAPGSLALQMNMRAEDEEKVRKEKAEALALEEAEEATKHAQELEEQLLLNAAIQQQAREREYKARKRANSEATEVPMSTEYPTETFSAEVEFHGVYFDTVKYFHPRNGAWLCSSRVRLELILDLECLGVTYAADPLCDDVNATLPLELHVVTFDTPYYSTTQGRKKLKQLEAEIQHLTFVRHHNVVRTLAVKLYLPNSSTPSRLSILFERPPALTLQDVLQDCDSLREERATDYLVQILAGLNAIHAEGLVHRGINPQCIGLVSRDSPASSKLIKLFKVGYFTRILDLHRSNEFRTTPLNYTNGESHIPDAWLSKDVKNESLLLYTRHRDIHSAGIVFLQMLLGLDVLRKFSDAHTALKHSLISPSLQAHALNMLFPPKKHHVSCLSLLDDLAENATDSANPQTLSVPFTASDIKTPIPAQAGYGSSPEMDYFRPMGLRHTSRWKEDWEELELLGKGAFGSVVKARNRIDNRIYAVKKVRLRTTQSDKIFREVNALSRLSHRFIVRYYTTWVETSEPSSAAPSDDSEGESSDTDSDSESEDGMTSVPTSSISRRTTRSADGFIFSLDDLDDHGASSRGSFPSIHFSARSQEAGMEEEDTDSDGDPLAVENMFRPETLREPQPFLQRTLYIQMEFVERQTLKERVDEGLSVEEAWRLFQQIVDALSHMANLGILHRDIKLTNIFIDGNGDCKVGDFGLATSSLAAVDPSDVAPRVITPQADMTLEVGTRLYIAPEVMSRKKRGPTDHSKADMYSLGVVFFEMNYSFSTGSERISVLERLRKPEVQFPPSWDPSRSRQREIINWLLQHDPDQRPSAIELSQSPLMPPRMEDEYFKGALRLMAKPDSPHLQTVLSALFNNAPKPVRGFLYDQEAELPEYASLNGVVQERLASIFRLHGAVDMEPPLFTPGASSDEKTQAMFVDRHGEVVALPNNLIVPFARLAARDKVQRIKRYHLSSIYRPSLIPGHPKVWKAGVFDIITPDHVSGPIAAGAEILAVAHDVLESFPNLIPTYELHVSHSDIVSAILDRIPEAQRTATLEIIQHSKSSPSQKKANLLKKGLLRSLIDELDVLTDAEDDMDTMMSRLEKISSSLLDQIRRAIDEVKATVQHAASAGVTQPIYFRPLMLGSYFTHFKSGILVEVAKKSRRTDILAAGGRYDNLINQFTQPKSKGQGSFAFGLQIDVEKISVMLALFQSTSVPPLVKEARSFGFWSPRRCDVYVISYQPGFLQERLEVVAWLWQNGISADLMYESGLQEVEQENQVDMCTREGILFTLYPRPRAGRRDMAAFKVKSILRGTEYEVSKSDLIGWLQHEISEQKRIDTTTGSTPATSRLGAPISQISRSSTVLAPGSSDVQLCLPQEAKKQRRQVKQMFLDRAYDVSSDLKATFQSPNGMPVVAVDISSFLFDALTRNAGWLTDEDVWKSVVGEFSSAGYAQQVRDTVAKKKLEGNSWILLPSKDERQGIHFPLEHKYASFGTYLSKRLCSSSLFFRPLPLGSVKANGWLQAELEMEANGLAGHMHDFLPDITDGNWVGGSTSYSGLNEGIPYWFNGLVPLAYTVDDERLKEQVHQVAQYITTHQLGDGWIGPESDSNSRTFWARYPLILGLMNLVDANSTWEEPVVDTLGHFVDYMLNRLQNNYTDYWYHEGSELQPVDFTWGRVRYPDMIISLQWLYENHPAGKEQELLDTMNFLYNGSIDWNDWYVEGVYPAHNLSGVPIDANTSPIFPFEHGVNVGQGLKSFGVVRRLTHNASLIETAKNAVNWTFTYHGSASGTVLADEILEGLDPWSGSETCTAVETMYSLSYLYQALGDAYYADRAELLTYNAMFAQITADWWGHQYMAQPNQPFCEELSASPFWNVNHTPFCYFKSRAQIVFTGLPKFVMASYATTSDGNGLVHALLGPTQVSTSLSSGNVQVSCNTAYPFGDTLSYSIQSDGDFDFYVRVPSWYDPSSSSISINSGPSTVLSPDSQSGLHKLSISAGQTTVTVKLGSAIWTETRPYDTIAVHRGTLVYALEINSTVSTTPPHQWNNLNAQVTFPVPDQCKDFFFANDTAWNFAIDPSTMTFHSSLDANGDLSTPYAPGASPLWIEVQACLIPWGMHLDSVPGIPSMGSSRSCLGSTQTVRLVPYGSAKTRIGDIPIISL</sequence>
<dbReference type="InterPro" id="IPR041715">
    <property type="entry name" value="HisRS-like_core"/>
</dbReference>
<feature type="domain" description="RWD" evidence="14">
    <location>
        <begin position="11"/>
        <end position="124"/>
    </location>
</feature>
<dbReference type="OrthoDB" id="5358475at2759"/>
<evidence type="ECO:0000259" key="14">
    <source>
        <dbReference type="PROSITE" id="PS50908"/>
    </source>
</evidence>
<evidence type="ECO:0000256" key="1">
    <source>
        <dbReference type="ARBA" id="ARBA00012513"/>
    </source>
</evidence>
<dbReference type="Pfam" id="PF05773">
    <property type="entry name" value="RWD"/>
    <property type="match status" value="1"/>
</dbReference>
<keyword evidence="5" id="KW-0418">Kinase</keyword>
<evidence type="ECO:0000256" key="9">
    <source>
        <dbReference type="ARBA" id="ARBA00048679"/>
    </source>
</evidence>